<keyword evidence="2" id="KW-0472">Membrane</keyword>
<evidence type="ECO:0000256" key="2">
    <source>
        <dbReference type="SAM" id="Phobius"/>
    </source>
</evidence>
<protein>
    <recommendedName>
        <fullName evidence="5">Nucleotide-diphospho-sugar transferase domain-containing protein</fullName>
    </recommendedName>
</protein>
<feature type="non-terminal residue" evidence="3">
    <location>
        <position position="1"/>
    </location>
</feature>
<feature type="region of interest" description="Disordered" evidence="1">
    <location>
        <begin position="194"/>
        <end position="327"/>
    </location>
</feature>
<feature type="compositionally biased region" description="Basic and acidic residues" evidence="1">
    <location>
        <begin position="293"/>
        <end position="303"/>
    </location>
</feature>
<keyword evidence="2" id="KW-1133">Transmembrane helix</keyword>
<comment type="caution">
    <text evidence="3">The sequence shown here is derived from an EMBL/GenBank/DDBJ whole genome shotgun (WGS) entry which is preliminary data.</text>
</comment>
<sequence>QNPPACGRVRPGLLAAGWGANGSPYGLVARAGVARGSDGAESPVPRSLLKEFEAVSDYPGQPDAEPLVPRRRLRGLRALSGRGCSAVAAALAAVGLLAAAAAASPWRGAEPKGPRGAPAGSLVLQGKQEQHSSQDGCGDAAAGDGCFEHVAWAREHGILQHPDLGWYPGLTPSSPASSFQRVLFRQGMGGCRRPCGDAAGPRHASARGRHESGAPGGSSAGPSSSKVDGHLRSSARAAGSSKKKALEASKQRRGSRPKPGPQETQAARRGPRPEEGDAAPERSAADAPAAAAESREQPERSGAEDAEGAIEEERRRATGAAGVQKDCHDAAPGEQCYGQIQWAMQTGVASNPEWYPGLNASSAFQDFQAFFSSEGRDGCREPCATGHWHGLPADSAAAKSRREKPVSSDVQAQIAAGLNGGPELFCWMLFKAHSYESGLVQLQLTNGYNIFACDAYALFTDFPTRLSDGTETTALGAIESPPSAWGSVLNTEPFVKAWNVIVEDGSFRDYDWTVKADADAVFFPERLRLSLANVPKRKPYWVQNSIGNTPLLGPLEVFSREAIELYAEKGKSCNRPDVVLATGEDGFISMCMQEIGAEAWMDLSQLLSTTIVPECGATWHVVYHPFKDVGSYMACEFATDGHQYQK</sequence>
<proteinExistence type="predicted"/>
<feature type="compositionally biased region" description="Basic and acidic residues" evidence="1">
    <location>
        <begin position="271"/>
        <end position="284"/>
    </location>
</feature>
<gene>
    <name evidence="3" type="ORF">PCOR1329_LOCUS12544</name>
</gene>
<feature type="region of interest" description="Disordered" evidence="1">
    <location>
        <begin position="106"/>
        <end position="140"/>
    </location>
</feature>
<name>A0ABN9QML9_9DINO</name>
<evidence type="ECO:0008006" key="5">
    <source>
        <dbReference type="Google" id="ProtNLM"/>
    </source>
</evidence>
<evidence type="ECO:0000313" key="4">
    <source>
        <dbReference type="Proteomes" id="UP001189429"/>
    </source>
</evidence>
<organism evidence="3 4">
    <name type="scientific">Prorocentrum cordatum</name>
    <dbReference type="NCBI Taxonomy" id="2364126"/>
    <lineage>
        <taxon>Eukaryota</taxon>
        <taxon>Sar</taxon>
        <taxon>Alveolata</taxon>
        <taxon>Dinophyceae</taxon>
        <taxon>Prorocentrales</taxon>
        <taxon>Prorocentraceae</taxon>
        <taxon>Prorocentrum</taxon>
    </lineage>
</organism>
<feature type="transmembrane region" description="Helical" evidence="2">
    <location>
        <begin position="79"/>
        <end position="102"/>
    </location>
</feature>
<evidence type="ECO:0000256" key="1">
    <source>
        <dbReference type="SAM" id="MobiDB-lite"/>
    </source>
</evidence>
<keyword evidence="4" id="KW-1185">Reference proteome</keyword>
<dbReference type="Proteomes" id="UP001189429">
    <property type="component" value="Unassembled WGS sequence"/>
</dbReference>
<accession>A0ABN9QML9</accession>
<evidence type="ECO:0000313" key="3">
    <source>
        <dbReference type="EMBL" id="CAK0806231.1"/>
    </source>
</evidence>
<reference evidence="3" key="1">
    <citation type="submission" date="2023-10" db="EMBL/GenBank/DDBJ databases">
        <authorList>
            <person name="Chen Y."/>
            <person name="Shah S."/>
            <person name="Dougan E. K."/>
            <person name="Thang M."/>
            <person name="Chan C."/>
        </authorList>
    </citation>
    <scope>NUCLEOTIDE SEQUENCE [LARGE SCALE GENOMIC DNA]</scope>
</reference>
<dbReference type="EMBL" id="CAUYUJ010003670">
    <property type="protein sequence ID" value="CAK0806231.1"/>
    <property type="molecule type" value="Genomic_DNA"/>
</dbReference>
<keyword evidence="2" id="KW-0812">Transmembrane</keyword>